<gene>
    <name evidence="1" type="ORF">PGT21_023628</name>
</gene>
<dbReference type="Proteomes" id="UP000324748">
    <property type="component" value="Unassembled WGS sequence"/>
</dbReference>
<organism evidence="1 2">
    <name type="scientific">Puccinia graminis f. sp. tritici</name>
    <dbReference type="NCBI Taxonomy" id="56615"/>
    <lineage>
        <taxon>Eukaryota</taxon>
        <taxon>Fungi</taxon>
        <taxon>Dikarya</taxon>
        <taxon>Basidiomycota</taxon>
        <taxon>Pucciniomycotina</taxon>
        <taxon>Pucciniomycetes</taxon>
        <taxon>Pucciniales</taxon>
        <taxon>Pucciniaceae</taxon>
        <taxon>Puccinia</taxon>
    </lineage>
</organism>
<accession>A0A5B0PIQ9</accession>
<name>A0A5B0PIQ9_PUCGR</name>
<protein>
    <submittedName>
        <fullName evidence="1">Uncharacterized protein</fullName>
    </submittedName>
</protein>
<keyword evidence="2" id="KW-1185">Reference proteome</keyword>
<dbReference type="OrthoDB" id="10313133at2759"/>
<comment type="caution">
    <text evidence="1">The sequence shown here is derived from an EMBL/GenBank/DDBJ whole genome shotgun (WGS) entry which is preliminary data.</text>
</comment>
<proteinExistence type="predicted"/>
<evidence type="ECO:0000313" key="1">
    <source>
        <dbReference type="EMBL" id="KAA1101527.1"/>
    </source>
</evidence>
<sequence>MLSPVTSTSSAHSSPRIISINTTLLLQMHTDEIVQVEDGLSCAMAEISELHDWVDGVLMPALAEVKFSYRTTNKLVSKILELHLYLCDLLAKAASILSIYCLVLGHQLASSQPARPS</sequence>
<dbReference type="EMBL" id="VSWC01000053">
    <property type="protein sequence ID" value="KAA1101527.1"/>
    <property type="molecule type" value="Genomic_DNA"/>
</dbReference>
<dbReference type="AlphaFoldDB" id="A0A5B0PIQ9"/>
<evidence type="ECO:0000313" key="2">
    <source>
        <dbReference type="Proteomes" id="UP000324748"/>
    </source>
</evidence>
<reference evidence="1 2" key="1">
    <citation type="submission" date="2019-05" db="EMBL/GenBank/DDBJ databases">
        <title>Emergence of the Ug99 lineage of the wheat stem rust pathogen through somatic hybridization.</title>
        <authorList>
            <person name="Li F."/>
            <person name="Upadhyaya N.M."/>
            <person name="Sperschneider J."/>
            <person name="Matny O."/>
            <person name="Nguyen-Phuc H."/>
            <person name="Mago R."/>
            <person name="Raley C."/>
            <person name="Miller M.E."/>
            <person name="Silverstein K.A.T."/>
            <person name="Henningsen E."/>
            <person name="Hirsch C.D."/>
            <person name="Visser B."/>
            <person name="Pretorius Z.A."/>
            <person name="Steffenson B.J."/>
            <person name="Schwessinger B."/>
            <person name="Dodds P.N."/>
            <person name="Figueroa M."/>
        </authorList>
    </citation>
    <scope>NUCLEOTIDE SEQUENCE [LARGE SCALE GENOMIC DNA]</scope>
    <source>
        <strain evidence="1">21-0</strain>
    </source>
</reference>